<evidence type="ECO:0000256" key="5">
    <source>
        <dbReference type="ARBA" id="ARBA00022519"/>
    </source>
</evidence>
<dbReference type="Proteomes" id="UP000521017">
    <property type="component" value="Unassembled WGS sequence"/>
</dbReference>
<keyword evidence="3 9" id="KW-0813">Transport</keyword>
<feature type="transmembrane region" description="Helical" evidence="9">
    <location>
        <begin position="201"/>
        <end position="220"/>
    </location>
</feature>
<comment type="caution">
    <text evidence="9">Lacks conserved residue(s) required for the propagation of feature annotation.</text>
</comment>
<dbReference type="PANTHER" id="PTHR30413:SF8">
    <property type="entry name" value="TRANSPORT PERMEASE PROTEIN"/>
    <property type="match status" value="1"/>
</dbReference>
<evidence type="ECO:0000256" key="7">
    <source>
        <dbReference type="ARBA" id="ARBA00022989"/>
    </source>
</evidence>
<evidence type="ECO:0000256" key="8">
    <source>
        <dbReference type="ARBA" id="ARBA00023136"/>
    </source>
</evidence>
<evidence type="ECO:0000256" key="9">
    <source>
        <dbReference type="RuleBase" id="RU361157"/>
    </source>
</evidence>
<keyword evidence="4 9" id="KW-1003">Cell membrane</keyword>
<feature type="transmembrane region" description="Helical" evidence="9">
    <location>
        <begin position="138"/>
        <end position="157"/>
    </location>
</feature>
<dbReference type="GO" id="GO:0140359">
    <property type="term" value="F:ABC-type transporter activity"/>
    <property type="evidence" value="ECO:0007669"/>
    <property type="project" value="InterPro"/>
</dbReference>
<comment type="subcellular location">
    <subcellularLocation>
        <location evidence="1">Cell inner membrane</location>
        <topology evidence="1">Multi-pass membrane protein</topology>
    </subcellularLocation>
    <subcellularLocation>
        <location evidence="9">Cell membrane</location>
        <topology evidence="9">Multi-pass membrane protein</topology>
    </subcellularLocation>
</comment>
<dbReference type="InterPro" id="IPR047817">
    <property type="entry name" value="ABC2_TM_bact-type"/>
</dbReference>
<evidence type="ECO:0000256" key="4">
    <source>
        <dbReference type="ARBA" id="ARBA00022475"/>
    </source>
</evidence>
<dbReference type="GO" id="GO:0015920">
    <property type="term" value="P:lipopolysaccharide transport"/>
    <property type="evidence" value="ECO:0007669"/>
    <property type="project" value="TreeGrafter"/>
</dbReference>
<dbReference type="RefSeq" id="WP_184626300.1">
    <property type="nucleotide sequence ID" value="NZ_JACHCC010000008.1"/>
</dbReference>
<evidence type="ECO:0000313" key="11">
    <source>
        <dbReference type="EMBL" id="MBB6500980.1"/>
    </source>
</evidence>
<evidence type="ECO:0000256" key="2">
    <source>
        <dbReference type="ARBA" id="ARBA00007783"/>
    </source>
</evidence>
<gene>
    <name evidence="11" type="ORF">HDF25_003143</name>
</gene>
<dbReference type="PANTHER" id="PTHR30413">
    <property type="entry name" value="INNER MEMBRANE TRANSPORT PERMEASE"/>
    <property type="match status" value="1"/>
</dbReference>
<keyword evidence="8 9" id="KW-0472">Membrane</keyword>
<proteinExistence type="inferred from homology"/>
<dbReference type="PRINTS" id="PR00164">
    <property type="entry name" value="ABC2TRNSPORT"/>
</dbReference>
<dbReference type="EMBL" id="JACHCC010000008">
    <property type="protein sequence ID" value="MBB6500980.1"/>
    <property type="molecule type" value="Genomic_DNA"/>
</dbReference>
<evidence type="ECO:0000259" key="10">
    <source>
        <dbReference type="PROSITE" id="PS51012"/>
    </source>
</evidence>
<feature type="domain" description="ABC transmembrane type-2" evidence="10">
    <location>
        <begin position="54"/>
        <end position="278"/>
    </location>
</feature>
<dbReference type="GO" id="GO:0043190">
    <property type="term" value="C:ATP-binding cassette (ABC) transporter complex"/>
    <property type="evidence" value="ECO:0007669"/>
    <property type="project" value="InterPro"/>
</dbReference>
<keyword evidence="5" id="KW-0997">Cell inner membrane</keyword>
<keyword evidence="7 9" id="KW-1133">Transmembrane helix</keyword>
<dbReference type="PROSITE" id="PS51012">
    <property type="entry name" value="ABC_TM2"/>
    <property type="match status" value="1"/>
</dbReference>
<protein>
    <recommendedName>
        <fullName evidence="9">Transport permease protein</fullName>
    </recommendedName>
</protein>
<comment type="similarity">
    <text evidence="2 9">Belongs to the ABC-2 integral membrane protein family.</text>
</comment>
<keyword evidence="6 9" id="KW-0812">Transmembrane</keyword>
<feature type="transmembrane region" description="Helical" evidence="9">
    <location>
        <begin position="57"/>
        <end position="78"/>
    </location>
</feature>
<dbReference type="InterPro" id="IPR000412">
    <property type="entry name" value="ABC_2_transport"/>
</dbReference>
<evidence type="ECO:0000313" key="12">
    <source>
        <dbReference type="Proteomes" id="UP000521017"/>
    </source>
</evidence>
<evidence type="ECO:0000256" key="3">
    <source>
        <dbReference type="ARBA" id="ARBA00022448"/>
    </source>
</evidence>
<accession>A0A7X0J4M7</accession>
<dbReference type="Pfam" id="PF01061">
    <property type="entry name" value="ABC2_membrane"/>
    <property type="match status" value="1"/>
</dbReference>
<comment type="caution">
    <text evidence="11">The sequence shown here is derived from an EMBL/GenBank/DDBJ whole genome shotgun (WGS) entry which is preliminary data.</text>
</comment>
<feature type="transmembrane region" description="Helical" evidence="9">
    <location>
        <begin position="163"/>
        <end position="189"/>
    </location>
</feature>
<evidence type="ECO:0000256" key="6">
    <source>
        <dbReference type="ARBA" id="ARBA00022692"/>
    </source>
</evidence>
<dbReference type="AlphaFoldDB" id="A0A7X0J4M7"/>
<name>A0A7X0J4M7_9SPHI</name>
<organism evidence="11 12">
    <name type="scientific">Pedobacter cryoconitis</name>
    <dbReference type="NCBI Taxonomy" id="188932"/>
    <lineage>
        <taxon>Bacteria</taxon>
        <taxon>Pseudomonadati</taxon>
        <taxon>Bacteroidota</taxon>
        <taxon>Sphingobacteriia</taxon>
        <taxon>Sphingobacteriales</taxon>
        <taxon>Sphingobacteriaceae</taxon>
        <taxon>Pedobacter</taxon>
    </lineage>
</organism>
<evidence type="ECO:0000256" key="1">
    <source>
        <dbReference type="ARBA" id="ARBA00004429"/>
    </source>
</evidence>
<dbReference type="InterPro" id="IPR013525">
    <property type="entry name" value="ABC2_TM"/>
</dbReference>
<feature type="transmembrane region" description="Helical" evidence="9">
    <location>
        <begin position="256"/>
        <end position="275"/>
    </location>
</feature>
<sequence>MEQEDRVIDPQWTEVIEPRSGLFKIDVYEIWRYRDLLVMLVRRDFVTYFKQTVLGPVWFFVTPIFTTIIYVIVFGNIANISTDGIPQIAFYLCGVTLWNYFSTCLNDTATVFSKNATMLGKVYFPRLIMPLSIVVSKLMQFGVQFLLFIAVVIYFWLQGLVRPNLWILASPLLIVLMAAFSLGLGMIFSSLTVKYRDMVQLLTFGVQLFMYATPVIYPVSTLPERYKPLLMANPLTAIFEAFKYAYLGAGEFSPGMLVYSSCVVCVIFMLGVLIFNKVEKNFADTI</sequence>
<reference evidence="11 12" key="1">
    <citation type="submission" date="2020-08" db="EMBL/GenBank/DDBJ databases">
        <title>Genomic Encyclopedia of Type Strains, Phase IV (KMG-V): Genome sequencing to study the core and pangenomes of soil and plant-associated prokaryotes.</title>
        <authorList>
            <person name="Whitman W."/>
        </authorList>
    </citation>
    <scope>NUCLEOTIDE SEQUENCE [LARGE SCALE GENOMIC DNA]</scope>
    <source>
        <strain evidence="11 12">M2T3</strain>
    </source>
</reference>